<feature type="region of interest" description="Disordered" evidence="1">
    <location>
        <begin position="167"/>
        <end position="199"/>
    </location>
</feature>
<evidence type="ECO:0000313" key="2">
    <source>
        <dbReference type="EMBL" id="KAK9018226.1"/>
    </source>
</evidence>
<feature type="compositionally biased region" description="Polar residues" evidence="1">
    <location>
        <begin position="177"/>
        <end position="190"/>
    </location>
</feature>
<proteinExistence type="predicted"/>
<keyword evidence="3" id="KW-1185">Reference proteome</keyword>
<comment type="caution">
    <text evidence="2">The sequence shown here is derived from an EMBL/GenBank/DDBJ whole genome shotgun (WGS) entry which is preliminary data.</text>
</comment>
<gene>
    <name evidence="2" type="ORF">V6N11_001205</name>
</gene>
<protein>
    <submittedName>
        <fullName evidence="2">Uncharacterized protein</fullName>
    </submittedName>
</protein>
<name>A0ABR2RZ29_9ROSI</name>
<reference evidence="2 3" key="1">
    <citation type="journal article" date="2024" name="G3 (Bethesda)">
        <title>Genome assembly of Hibiscus sabdariffa L. provides insights into metabolisms of medicinal natural products.</title>
        <authorList>
            <person name="Kim T."/>
        </authorList>
    </citation>
    <scope>NUCLEOTIDE SEQUENCE [LARGE SCALE GENOMIC DNA]</scope>
    <source>
        <strain evidence="2">TK-2024</strain>
        <tissue evidence="2">Old leaves</tissue>
    </source>
</reference>
<evidence type="ECO:0000313" key="3">
    <source>
        <dbReference type="Proteomes" id="UP001396334"/>
    </source>
</evidence>
<dbReference type="Proteomes" id="UP001396334">
    <property type="component" value="Unassembled WGS sequence"/>
</dbReference>
<accession>A0ABR2RZ29</accession>
<evidence type="ECO:0000256" key="1">
    <source>
        <dbReference type="SAM" id="MobiDB-lite"/>
    </source>
</evidence>
<organism evidence="2 3">
    <name type="scientific">Hibiscus sabdariffa</name>
    <name type="common">roselle</name>
    <dbReference type="NCBI Taxonomy" id="183260"/>
    <lineage>
        <taxon>Eukaryota</taxon>
        <taxon>Viridiplantae</taxon>
        <taxon>Streptophyta</taxon>
        <taxon>Embryophyta</taxon>
        <taxon>Tracheophyta</taxon>
        <taxon>Spermatophyta</taxon>
        <taxon>Magnoliopsida</taxon>
        <taxon>eudicotyledons</taxon>
        <taxon>Gunneridae</taxon>
        <taxon>Pentapetalae</taxon>
        <taxon>rosids</taxon>
        <taxon>malvids</taxon>
        <taxon>Malvales</taxon>
        <taxon>Malvaceae</taxon>
        <taxon>Malvoideae</taxon>
        <taxon>Hibiscus</taxon>
    </lineage>
</organism>
<sequence length="199" mass="21616">MFVPLVEQLIHSDTQAGSSDGLHHDFAIPQSPHLNASHSDTRPHIVSQGDVPVTNEEAGLHRSAGGQVSPNQFQDFSDRRTDVVCSSREVPLELSDMPSQVAFTTTEGMESRVSDSEMVEAIPVQLATTDSSTRVNDGLPEEFGFEAELQNQDEEELQNQAEVELQSQTEEEAVDFSSGTTVACDQTIDSPRQDGSSKA</sequence>
<dbReference type="EMBL" id="JBBPBN010000019">
    <property type="protein sequence ID" value="KAK9018226.1"/>
    <property type="molecule type" value="Genomic_DNA"/>
</dbReference>